<dbReference type="SMART" id="SM00838">
    <property type="entry name" value="EFG_C"/>
    <property type="match status" value="1"/>
</dbReference>
<dbReference type="InterPro" id="IPR035651">
    <property type="entry name" value="BipA_V"/>
</dbReference>
<evidence type="ECO:0000313" key="7">
    <source>
        <dbReference type="Proteomes" id="UP000886861"/>
    </source>
</evidence>
<dbReference type="NCBIfam" id="TIGR01394">
    <property type="entry name" value="TypA_BipA"/>
    <property type="match status" value="1"/>
</dbReference>
<keyword evidence="4" id="KW-0699">rRNA-binding</keyword>
<dbReference type="NCBIfam" id="TIGR00231">
    <property type="entry name" value="small_GTP"/>
    <property type="match status" value="1"/>
</dbReference>
<dbReference type="InterPro" id="IPR009000">
    <property type="entry name" value="Transl_B-barrel_sf"/>
</dbReference>
<dbReference type="Proteomes" id="UP000886861">
    <property type="component" value="Unassembled WGS sequence"/>
</dbReference>
<keyword evidence="4" id="KW-0694">RNA-binding</keyword>
<dbReference type="GO" id="GO:1990904">
    <property type="term" value="C:ribonucleoprotein complex"/>
    <property type="evidence" value="ECO:0007669"/>
    <property type="project" value="TreeGrafter"/>
</dbReference>
<reference evidence="6" key="2">
    <citation type="journal article" date="2021" name="PeerJ">
        <title>Extensive microbial diversity within the chicken gut microbiome revealed by metagenomics and culture.</title>
        <authorList>
            <person name="Gilroy R."/>
            <person name="Ravi A."/>
            <person name="Getino M."/>
            <person name="Pursley I."/>
            <person name="Horton D.L."/>
            <person name="Alikhan N.F."/>
            <person name="Baker D."/>
            <person name="Gharbi K."/>
            <person name="Hall N."/>
            <person name="Watson M."/>
            <person name="Adriaenssens E.M."/>
            <person name="Foster-Nyarko E."/>
            <person name="Jarju S."/>
            <person name="Secka A."/>
            <person name="Antonio M."/>
            <person name="Oren A."/>
            <person name="Chaudhuri R.R."/>
            <person name="La Ragione R."/>
            <person name="Hildebrand F."/>
            <person name="Pallen M.J."/>
        </authorList>
    </citation>
    <scope>NUCLEOTIDE SEQUENCE</scope>
    <source>
        <strain evidence="6">CHK186-9395</strain>
    </source>
</reference>
<dbReference type="InterPro" id="IPR005225">
    <property type="entry name" value="Small_GTP-bd"/>
</dbReference>
<accession>A0A9D1SZF2</accession>
<dbReference type="InterPro" id="IPR042116">
    <property type="entry name" value="TypA/BipA_C"/>
</dbReference>
<dbReference type="CDD" id="cd16263">
    <property type="entry name" value="BipA_III"/>
    <property type="match status" value="1"/>
</dbReference>
<comment type="subcellular location">
    <subcellularLocation>
        <location evidence="4">Cytoplasm</location>
    </subcellularLocation>
    <text evidence="4">Binds to ribosomes.</text>
</comment>
<dbReference type="Pfam" id="PF03144">
    <property type="entry name" value="GTP_EFTU_D2"/>
    <property type="match status" value="1"/>
</dbReference>
<evidence type="ECO:0000313" key="6">
    <source>
        <dbReference type="EMBL" id="HIV01887.1"/>
    </source>
</evidence>
<name>A0A9D1SZF2_9FIRM</name>
<evidence type="ECO:0000256" key="2">
    <source>
        <dbReference type="ARBA" id="ARBA00023134"/>
    </source>
</evidence>
<dbReference type="CDD" id="cd03691">
    <property type="entry name" value="BipA_TypA_II"/>
    <property type="match status" value="1"/>
</dbReference>
<keyword evidence="1 4" id="KW-0547">Nucleotide-binding</keyword>
<dbReference type="GO" id="GO:0003924">
    <property type="term" value="F:GTPase activity"/>
    <property type="evidence" value="ECO:0007669"/>
    <property type="project" value="UniProtKB-UniRule"/>
</dbReference>
<dbReference type="FunFam" id="3.30.70.870:FF:000003">
    <property type="entry name" value="GTP-binding protein TypA"/>
    <property type="match status" value="1"/>
</dbReference>
<proteinExistence type="inferred from homology"/>
<reference evidence="6" key="1">
    <citation type="submission" date="2020-10" db="EMBL/GenBank/DDBJ databases">
        <authorList>
            <person name="Gilroy R."/>
        </authorList>
    </citation>
    <scope>NUCLEOTIDE SEQUENCE</scope>
    <source>
        <strain evidence="6">CHK186-9395</strain>
    </source>
</reference>
<organism evidence="6 7">
    <name type="scientific">Candidatus Caccopulliclostridium gallistercoris</name>
    <dbReference type="NCBI Taxonomy" id="2840719"/>
    <lineage>
        <taxon>Bacteria</taxon>
        <taxon>Bacillati</taxon>
        <taxon>Bacillota</taxon>
        <taxon>Clostridia</taxon>
        <taxon>Candidatus Caccopulliclostridium</taxon>
    </lineage>
</organism>
<dbReference type="GO" id="GO:0000027">
    <property type="term" value="P:ribosomal large subunit assembly"/>
    <property type="evidence" value="ECO:0007669"/>
    <property type="project" value="UniProtKB-UniRule"/>
</dbReference>
<dbReference type="GO" id="GO:0010467">
    <property type="term" value="P:gene expression"/>
    <property type="evidence" value="ECO:0007669"/>
    <property type="project" value="UniProtKB-ARBA"/>
</dbReference>
<dbReference type="Pfam" id="PF21018">
    <property type="entry name" value="BipA_C"/>
    <property type="match status" value="1"/>
</dbReference>
<dbReference type="GO" id="GO:0005525">
    <property type="term" value="F:GTP binding"/>
    <property type="evidence" value="ECO:0007669"/>
    <property type="project" value="UniProtKB-UniRule"/>
</dbReference>
<dbReference type="InterPro" id="IPR027417">
    <property type="entry name" value="P-loop_NTPase"/>
</dbReference>
<dbReference type="GO" id="GO:0019843">
    <property type="term" value="F:rRNA binding"/>
    <property type="evidence" value="ECO:0007669"/>
    <property type="project" value="UniProtKB-KW"/>
</dbReference>
<dbReference type="FunFam" id="3.30.70.240:FF:000002">
    <property type="entry name" value="GTP-binding protein TypA"/>
    <property type="match status" value="1"/>
</dbReference>
<dbReference type="EMBL" id="DVOJ01000017">
    <property type="protein sequence ID" value="HIV01887.1"/>
    <property type="molecule type" value="Genomic_DNA"/>
</dbReference>
<evidence type="ECO:0000256" key="1">
    <source>
        <dbReference type="ARBA" id="ARBA00022741"/>
    </source>
</evidence>
<dbReference type="InterPro" id="IPR000640">
    <property type="entry name" value="EFG_V-like"/>
</dbReference>
<dbReference type="CDD" id="cd01891">
    <property type="entry name" value="TypA_BipA"/>
    <property type="match status" value="1"/>
</dbReference>
<dbReference type="Gene3D" id="2.40.50.250">
    <property type="entry name" value="bipa protein"/>
    <property type="match status" value="1"/>
</dbReference>
<dbReference type="SUPFAM" id="SSF52540">
    <property type="entry name" value="P-loop containing nucleoside triphosphate hydrolases"/>
    <property type="match status" value="1"/>
</dbReference>
<dbReference type="FunFam" id="3.40.50.300:FF:000055">
    <property type="entry name" value="GTP-binding protein TypA"/>
    <property type="match status" value="1"/>
</dbReference>
<feature type="domain" description="Tr-type G" evidence="5">
    <location>
        <begin position="4"/>
        <end position="199"/>
    </location>
</feature>
<sequence length="612" mass="68106">MINEKIRNVAIIAHVDHGKTSIVNEMLKQGNVFRENQVVEDRVMDSNALERERGITIFSKNASCSFNGVKINVVDTPGHADFGGEVERVLKMVDGVLLVVDAYEGPMPQTRFVLEKALELNLKVIVVVNKIDRPDARISEVQDEVLELLMDLDASDDQLDAPFVYCSAREGVASLDASTKGDSFNPLFETILKYIPAPEGDPNAPLQMLVSSAEHNDYVGKLGVGKIEAGEMKVNDQIIVCNYHDQSKLVKSKIVTLFTYEGLKRVPVEKATIGDIVCVAGVEDIMIGDTICAVNSPNPLEFVKIAEPSVEMTFLVNNSPFAGKEGKFVTSRHLRDRLYKEAVKDLSLRVSDTSSTEAFTVCGRGEMHLSILIENMRRDGYEFQVSQPRVRFKEIDGKKCEPIDRLTIDVPEEFVGTIMNKIGTRKGELISMSPKGSRIKMDFYIPERALFGFKSQLLTDTKGEGIMSSVFHDYEPYKGEIARREYGSLIAHETGEAVTYGLFYAQERGDLFITPGTPVYAGMVVGRNPKGDDIVVNVCKKKHLTNCRASGSDDALRLIPPILMSLEDCLDFLGDDEYLEVTPKSIRIRKIILDHNMRLRERGKILAAQGKL</sequence>
<comment type="subunit">
    <text evidence="4">Monomer.</text>
</comment>
<dbReference type="GO" id="GO:0043022">
    <property type="term" value="F:ribosome binding"/>
    <property type="evidence" value="ECO:0007669"/>
    <property type="project" value="UniProtKB-UniRule"/>
</dbReference>
<dbReference type="InterPro" id="IPR047042">
    <property type="entry name" value="BipA_II"/>
</dbReference>
<dbReference type="FunFam" id="2.40.50.250:FF:000001">
    <property type="entry name" value="GTP-binding protein TypA"/>
    <property type="match status" value="1"/>
</dbReference>
<evidence type="ECO:0000256" key="4">
    <source>
        <dbReference type="HAMAP-Rule" id="MF_00849"/>
    </source>
</evidence>
<dbReference type="Gene3D" id="3.30.70.870">
    <property type="entry name" value="Elongation Factor G (Translational Gtpase), domain 3"/>
    <property type="match status" value="1"/>
</dbReference>
<keyword evidence="4" id="KW-0690">Ribosome biogenesis</keyword>
<dbReference type="PROSITE" id="PS51722">
    <property type="entry name" value="G_TR_2"/>
    <property type="match status" value="1"/>
</dbReference>
<feature type="binding site" evidence="4">
    <location>
        <begin position="129"/>
        <end position="132"/>
    </location>
    <ligand>
        <name>GTP</name>
        <dbReference type="ChEBI" id="CHEBI:37565"/>
    </ligand>
</feature>
<dbReference type="InterPro" id="IPR000795">
    <property type="entry name" value="T_Tr_GTP-bd_dom"/>
</dbReference>
<dbReference type="Gene3D" id="3.30.70.240">
    <property type="match status" value="1"/>
</dbReference>
<dbReference type="InterPro" id="IPR047043">
    <property type="entry name" value="BipA_III"/>
</dbReference>
<keyword evidence="4" id="KW-0820">tRNA-binding</keyword>
<comment type="catalytic activity">
    <reaction evidence="3 4">
        <text>GTP + H2O = GDP + phosphate + H(+)</text>
        <dbReference type="Rhea" id="RHEA:19669"/>
        <dbReference type="ChEBI" id="CHEBI:15377"/>
        <dbReference type="ChEBI" id="CHEBI:15378"/>
        <dbReference type="ChEBI" id="CHEBI:37565"/>
        <dbReference type="ChEBI" id="CHEBI:43474"/>
        <dbReference type="ChEBI" id="CHEBI:58189"/>
    </reaction>
</comment>
<evidence type="ECO:0000259" key="5">
    <source>
        <dbReference type="PROSITE" id="PS51722"/>
    </source>
</evidence>
<comment type="caution">
    <text evidence="6">The sequence shown here is derived from an EMBL/GenBank/DDBJ whole genome shotgun (WGS) entry which is preliminary data.</text>
</comment>
<dbReference type="CDD" id="cd03710">
    <property type="entry name" value="BipA_TypA_C"/>
    <property type="match status" value="1"/>
</dbReference>
<comment type="function">
    <text evidence="4">A 50S ribosomal subunit assembly protein with GTPase activity, required for 50S subunit assembly at low temperatures, may also play a role in translation. Binds GTP and analogs. Binds the 70S ribosome between the 30S and 50S subunits, in a similar position as ribosome-bound EF-G; it contacts a number of ribosomal proteins, both rRNAs and the A-site tRNA.</text>
</comment>
<keyword evidence="4" id="KW-0378">Hydrolase</keyword>
<dbReference type="InterPro" id="IPR047041">
    <property type="entry name" value="BipA_GTP-bd_dom"/>
</dbReference>
<dbReference type="InterPro" id="IPR031157">
    <property type="entry name" value="G_TR_CS"/>
</dbReference>
<dbReference type="Pfam" id="PF00679">
    <property type="entry name" value="EFG_C"/>
    <property type="match status" value="1"/>
</dbReference>
<dbReference type="InterPro" id="IPR035647">
    <property type="entry name" value="EFG_III/V"/>
</dbReference>
<dbReference type="Gene3D" id="2.40.30.10">
    <property type="entry name" value="Translation factors"/>
    <property type="match status" value="1"/>
</dbReference>
<dbReference type="GO" id="GO:0000049">
    <property type="term" value="F:tRNA binding"/>
    <property type="evidence" value="ECO:0007669"/>
    <property type="project" value="UniProtKB-KW"/>
</dbReference>
<dbReference type="PRINTS" id="PR00315">
    <property type="entry name" value="ELONGATNFCT"/>
</dbReference>
<protein>
    <recommendedName>
        <fullName evidence="4">Large ribosomal subunit assembly factor BipA</fullName>
        <ecNumber evidence="4">3.6.5.-</ecNumber>
    </recommendedName>
    <alternativeName>
        <fullName evidence="4">GTP-binding protein BipA</fullName>
    </alternativeName>
</protein>
<dbReference type="InterPro" id="IPR006298">
    <property type="entry name" value="BipA"/>
</dbReference>
<dbReference type="SUPFAM" id="SSF54980">
    <property type="entry name" value="EF-G C-terminal domain-like"/>
    <property type="match status" value="2"/>
</dbReference>
<dbReference type="PANTHER" id="PTHR42908">
    <property type="entry name" value="TRANSLATION ELONGATION FACTOR-RELATED"/>
    <property type="match status" value="1"/>
</dbReference>
<evidence type="ECO:0000256" key="3">
    <source>
        <dbReference type="ARBA" id="ARBA00048548"/>
    </source>
</evidence>
<dbReference type="EC" id="3.6.5.-" evidence="4"/>
<dbReference type="Pfam" id="PF00009">
    <property type="entry name" value="GTP_EFTU"/>
    <property type="match status" value="1"/>
</dbReference>
<keyword evidence="4" id="KW-0963">Cytoplasm</keyword>
<comment type="similarity">
    <text evidence="4">Belongs to the TRAFAC class translation factor GTPase superfamily. Classic translation factor GTPase family. BipA subfamily.</text>
</comment>
<keyword evidence="2 4" id="KW-0342">GTP-binding</keyword>
<dbReference type="PROSITE" id="PS00301">
    <property type="entry name" value="G_TR_1"/>
    <property type="match status" value="1"/>
</dbReference>
<dbReference type="InterPro" id="IPR004161">
    <property type="entry name" value="EFTu-like_2"/>
</dbReference>
<dbReference type="AlphaFoldDB" id="A0A9D1SZF2"/>
<dbReference type="InterPro" id="IPR048876">
    <property type="entry name" value="BipA_C"/>
</dbReference>
<dbReference type="HAMAP" id="MF_00849">
    <property type="entry name" value="BipA"/>
    <property type="match status" value="1"/>
</dbReference>
<dbReference type="GO" id="GO:0009409">
    <property type="term" value="P:response to cold"/>
    <property type="evidence" value="ECO:0007669"/>
    <property type="project" value="UniProtKB-ARBA"/>
</dbReference>
<feature type="binding site" evidence="4">
    <location>
        <begin position="16"/>
        <end position="21"/>
    </location>
    <ligand>
        <name>GTP</name>
        <dbReference type="ChEBI" id="CHEBI:37565"/>
    </ligand>
</feature>
<dbReference type="FunFam" id="2.40.30.10:FF:000016">
    <property type="entry name" value="GTP-binding protein TypA"/>
    <property type="match status" value="1"/>
</dbReference>
<dbReference type="GO" id="GO:0005829">
    <property type="term" value="C:cytosol"/>
    <property type="evidence" value="ECO:0007669"/>
    <property type="project" value="TreeGrafter"/>
</dbReference>
<dbReference type="PANTHER" id="PTHR42908:SF8">
    <property type="entry name" value="TR-TYPE G DOMAIN-CONTAINING PROTEIN"/>
    <property type="match status" value="1"/>
</dbReference>
<dbReference type="SUPFAM" id="SSF50447">
    <property type="entry name" value="Translation proteins"/>
    <property type="match status" value="1"/>
</dbReference>
<dbReference type="Gene3D" id="3.40.50.300">
    <property type="entry name" value="P-loop containing nucleotide triphosphate hydrolases"/>
    <property type="match status" value="1"/>
</dbReference>
<gene>
    <name evidence="6" type="primary">typA</name>
    <name evidence="4" type="synonym">bipA</name>
    <name evidence="6" type="ORF">IAA62_04990</name>
</gene>